<evidence type="ECO:0000259" key="5">
    <source>
        <dbReference type="Pfam" id="PF02558"/>
    </source>
</evidence>
<comment type="similarity">
    <text evidence="1 4">Belongs to the ketopantoate reductase family.</text>
</comment>
<dbReference type="AlphaFoldDB" id="A0A3G9J6G1"/>
<reference evidence="7 8" key="1">
    <citation type="submission" date="2018-11" db="EMBL/GenBank/DDBJ databases">
        <title>Novel Erysipelotrichaceae bacterium isolated from small intestine of a swine.</title>
        <authorList>
            <person name="Kim J.S."/>
            <person name="Choe H."/>
            <person name="Lee Y.R."/>
            <person name="Kim K.M."/>
            <person name="Park D.S."/>
        </authorList>
    </citation>
    <scope>NUCLEOTIDE SEQUENCE [LARGE SCALE GENOMIC DNA]</scope>
    <source>
        <strain evidence="7 8">SG0102</strain>
    </source>
</reference>
<evidence type="ECO:0000256" key="2">
    <source>
        <dbReference type="ARBA" id="ARBA00022857"/>
    </source>
</evidence>
<evidence type="ECO:0000256" key="4">
    <source>
        <dbReference type="RuleBase" id="RU362068"/>
    </source>
</evidence>
<dbReference type="InterPro" id="IPR008927">
    <property type="entry name" value="6-PGluconate_DH-like_C_sf"/>
</dbReference>
<feature type="domain" description="Ketopantoate reductase N-terminal" evidence="5">
    <location>
        <begin position="5"/>
        <end position="151"/>
    </location>
</feature>
<dbReference type="PANTHER" id="PTHR21708">
    <property type="entry name" value="PROBABLE 2-DEHYDROPANTOATE 2-REDUCTASE"/>
    <property type="match status" value="1"/>
</dbReference>
<evidence type="ECO:0000259" key="6">
    <source>
        <dbReference type="Pfam" id="PF08546"/>
    </source>
</evidence>
<evidence type="ECO:0000256" key="1">
    <source>
        <dbReference type="ARBA" id="ARBA00007870"/>
    </source>
</evidence>
<dbReference type="SUPFAM" id="SSF51735">
    <property type="entry name" value="NAD(P)-binding Rossmann-fold domains"/>
    <property type="match status" value="1"/>
</dbReference>
<proteinExistence type="inferred from homology"/>
<gene>
    <name evidence="7" type="ORF">SG0102_15440</name>
</gene>
<protein>
    <recommendedName>
        <fullName evidence="4">2-dehydropantoate 2-reductase</fullName>
        <ecNumber evidence="4">1.1.1.169</ecNumber>
    </recommendedName>
    <alternativeName>
        <fullName evidence="4">Ketopantoate reductase</fullName>
    </alternativeName>
</protein>
<dbReference type="GO" id="GO:0015940">
    <property type="term" value="P:pantothenate biosynthetic process"/>
    <property type="evidence" value="ECO:0007669"/>
    <property type="project" value="UniProtKB-UniPathway"/>
</dbReference>
<comment type="function">
    <text evidence="4">Catalyzes the NADPH-dependent reduction of ketopantoate into pantoic acid.</text>
</comment>
<dbReference type="InterPro" id="IPR036291">
    <property type="entry name" value="NAD(P)-bd_dom_sf"/>
</dbReference>
<evidence type="ECO:0000313" key="7">
    <source>
        <dbReference type="EMBL" id="BBH26610.1"/>
    </source>
</evidence>
<comment type="catalytic activity">
    <reaction evidence="4">
        <text>(R)-pantoate + NADP(+) = 2-dehydropantoate + NADPH + H(+)</text>
        <dbReference type="Rhea" id="RHEA:16233"/>
        <dbReference type="ChEBI" id="CHEBI:11561"/>
        <dbReference type="ChEBI" id="CHEBI:15378"/>
        <dbReference type="ChEBI" id="CHEBI:15980"/>
        <dbReference type="ChEBI" id="CHEBI:57783"/>
        <dbReference type="ChEBI" id="CHEBI:58349"/>
        <dbReference type="EC" id="1.1.1.169"/>
    </reaction>
</comment>
<dbReference type="Pfam" id="PF02558">
    <property type="entry name" value="ApbA"/>
    <property type="match status" value="1"/>
</dbReference>
<dbReference type="NCBIfam" id="TIGR00745">
    <property type="entry name" value="apbA_panE"/>
    <property type="match status" value="1"/>
</dbReference>
<dbReference type="InterPro" id="IPR051402">
    <property type="entry name" value="KPR-Related"/>
</dbReference>
<accession>A0A3G9J6G1</accession>
<dbReference type="GO" id="GO:0005737">
    <property type="term" value="C:cytoplasm"/>
    <property type="evidence" value="ECO:0007669"/>
    <property type="project" value="TreeGrafter"/>
</dbReference>
<dbReference type="InterPro" id="IPR013328">
    <property type="entry name" value="6PGD_dom2"/>
</dbReference>
<feature type="domain" description="Ketopantoate reductase C-terminal" evidence="6">
    <location>
        <begin position="181"/>
        <end position="278"/>
    </location>
</feature>
<dbReference type="SUPFAM" id="SSF48179">
    <property type="entry name" value="6-phosphogluconate dehydrogenase C-terminal domain-like"/>
    <property type="match status" value="1"/>
</dbReference>
<dbReference type="InterPro" id="IPR003710">
    <property type="entry name" value="ApbA"/>
</dbReference>
<dbReference type="Gene3D" id="3.40.50.720">
    <property type="entry name" value="NAD(P)-binding Rossmann-like Domain"/>
    <property type="match status" value="1"/>
</dbReference>
<dbReference type="Proteomes" id="UP000268059">
    <property type="component" value="Chromosome"/>
</dbReference>
<keyword evidence="3 4" id="KW-0560">Oxidoreductase</keyword>
<name>A0A3G9J6G1_9FIRM</name>
<keyword evidence="8" id="KW-1185">Reference proteome</keyword>
<dbReference type="EC" id="1.1.1.169" evidence="4"/>
<dbReference type="GO" id="GO:0008677">
    <property type="term" value="F:2-dehydropantoate 2-reductase activity"/>
    <property type="evidence" value="ECO:0007669"/>
    <property type="project" value="UniProtKB-EC"/>
</dbReference>
<dbReference type="FunCoup" id="A0A3G9J6G1">
    <property type="interactions" value="74"/>
</dbReference>
<dbReference type="InterPro" id="IPR013332">
    <property type="entry name" value="KPR_N"/>
</dbReference>
<evidence type="ECO:0000256" key="3">
    <source>
        <dbReference type="ARBA" id="ARBA00023002"/>
    </source>
</evidence>
<dbReference type="KEGG" id="ebm:SG0102_15440"/>
<comment type="pathway">
    <text evidence="4">Cofactor biosynthesis; (R)-pantothenate biosynthesis; (R)-pantoate from 3-methyl-2-oxobutanoate: step 2/2.</text>
</comment>
<dbReference type="EMBL" id="AP019309">
    <property type="protein sequence ID" value="BBH26610.1"/>
    <property type="molecule type" value="Genomic_DNA"/>
</dbReference>
<dbReference type="Pfam" id="PF08546">
    <property type="entry name" value="ApbA_C"/>
    <property type="match status" value="1"/>
</dbReference>
<dbReference type="InterPro" id="IPR013752">
    <property type="entry name" value="KPA_reductase"/>
</dbReference>
<dbReference type="Gene3D" id="1.10.1040.10">
    <property type="entry name" value="N-(1-d-carboxylethyl)-l-norvaline Dehydrogenase, domain 2"/>
    <property type="match status" value="1"/>
</dbReference>
<sequence>MLKYVIIGSGGTGGALGGYLSKAGKDVTFIARGAHLKAMQEKGLEIIRVHDTLYLEHVKACSEDALQEHPDVIFVCVKSYSIDEVLPFIKSIASPQTVIIPILNIYGTGAMMQKQLPDLYVLDGCIYVASQKKAPGVILMSGDILRVVYGPRRDQEKRVILEEIRDDLNESGIKGLLSDHIERDALKKFSYVSPQGACGLYYHIPAGPMQKPGKERDTFAKLVSEIALLAKAQNIDLGDDIVERNLNILDHLSPDMTTSMQKDIASHHASEIAGLIDQVYSHRAHLSSFSANL</sequence>
<keyword evidence="4" id="KW-0566">Pantothenate biosynthesis</keyword>
<dbReference type="InParanoid" id="A0A3G9J6G1"/>
<organism evidence="7 8">
    <name type="scientific">Intestinibaculum porci</name>
    <dbReference type="NCBI Taxonomy" id="2487118"/>
    <lineage>
        <taxon>Bacteria</taxon>
        <taxon>Bacillati</taxon>
        <taxon>Bacillota</taxon>
        <taxon>Erysipelotrichia</taxon>
        <taxon>Erysipelotrichales</taxon>
        <taxon>Erysipelotrichaceae</taxon>
        <taxon>Intestinibaculum</taxon>
    </lineage>
</organism>
<dbReference type="PANTHER" id="PTHR21708:SF26">
    <property type="entry name" value="2-DEHYDROPANTOATE 2-REDUCTASE"/>
    <property type="match status" value="1"/>
</dbReference>
<dbReference type="UniPathway" id="UPA00028">
    <property type="reaction ID" value="UER00004"/>
</dbReference>
<keyword evidence="2 4" id="KW-0521">NADP</keyword>
<evidence type="ECO:0000313" key="8">
    <source>
        <dbReference type="Proteomes" id="UP000268059"/>
    </source>
</evidence>